<proteinExistence type="inferred from homology"/>
<sequence length="390" mass="43106">MFQHVALFRGDPILSLNAQFAEDTHPRKVNLSIGVYLDDNRQLPMMASVAAAKAQLQQASHPYLPMEGLQDYRAQARALLFGASDASRIATIQTVGGSGALRIGADFLADWFPQARVWLSRPTWDNHWGIFSGAGFPVSDYPYYDPQTKGVDFNAMCDALNALPAGDVVVLHGCCHNPTGADLSDEQWRALADLFSQRGLIPFFDMAYQGFGRGIYGDSFVVRHFHDLGIPLLVASSFSKNFALYGERCGALQVACPDARQAATVLSQLQLTVRRNYSSPPTFGSRIVASVLGDAALRAQWEQELTQMRNRMRTMRELLHQELNTLAPQRDWDYLLKQQGMFSFTGLSAEQVATLRQQHGVYLIETGRLCVAALTKDVLPYVAQAIAALS</sequence>
<protein>
    <submittedName>
        <fullName evidence="8">Aminotransferase class I/II-fold pyridoxal phosphate-dependent enzyme</fullName>
    </submittedName>
</protein>
<evidence type="ECO:0000256" key="3">
    <source>
        <dbReference type="ARBA" id="ARBA00011738"/>
    </source>
</evidence>
<dbReference type="InterPro" id="IPR000796">
    <property type="entry name" value="Asp_trans"/>
</dbReference>
<dbReference type="FunFam" id="3.90.1150.10:FF:000001">
    <property type="entry name" value="Aspartate aminotransferase"/>
    <property type="match status" value="1"/>
</dbReference>
<evidence type="ECO:0000259" key="7">
    <source>
        <dbReference type="Pfam" id="PF00155"/>
    </source>
</evidence>
<evidence type="ECO:0000256" key="6">
    <source>
        <dbReference type="ARBA" id="ARBA00022898"/>
    </source>
</evidence>
<dbReference type="RefSeq" id="WP_154382666.1">
    <property type="nucleotide sequence ID" value="NZ_WKJK01000020.1"/>
</dbReference>
<dbReference type="InterPro" id="IPR015421">
    <property type="entry name" value="PyrdxlP-dep_Trfase_major"/>
</dbReference>
<keyword evidence="4 8" id="KW-0032">Aminotransferase</keyword>
<dbReference type="GO" id="GO:0005829">
    <property type="term" value="C:cytosol"/>
    <property type="evidence" value="ECO:0007669"/>
    <property type="project" value="TreeGrafter"/>
</dbReference>
<dbReference type="GO" id="GO:0030170">
    <property type="term" value="F:pyridoxal phosphate binding"/>
    <property type="evidence" value="ECO:0007669"/>
    <property type="project" value="InterPro"/>
</dbReference>
<comment type="cofactor">
    <cofactor evidence="1">
        <name>pyridoxal 5'-phosphate</name>
        <dbReference type="ChEBI" id="CHEBI:597326"/>
    </cofactor>
</comment>
<organism evidence="8 9">
    <name type="scientific">Duganella guangzhouensis</name>
    <dbReference type="NCBI Taxonomy" id="2666084"/>
    <lineage>
        <taxon>Bacteria</taxon>
        <taxon>Pseudomonadati</taxon>
        <taxon>Pseudomonadota</taxon>
        <taxon>Betaproteobacteria</taxon>
        <taxon>Burkholderiales</taxon>
        <taxon>Oxalobacteraceae</taxon>
        <taxon>Telluria group</taxon>
        <taxon>Duganella</taxon>
    </lineage>
</organism>
<dbReference type="NCBIfam" id="NF006719">
    <property type="entry name" value="PRK09257.1"/>
    <property type="match status" value="1"/>
</dbReference>
<dbReference type="SUPFAM" id="SSF53383">
    <property type="entry name" value="PLP-dependent transferases"/>
    <property type="match status" value="1"/>
</dbReference>
<keyword evidence="5 8" id="KW-0808">Transferase</keyword>
<dbReference type="InterPro" id="IPR004839">
    <property type="entry name" value="Aminotransferase_I/II_large"/>
</dbReference>
<dbReference type="FunFam" id="3.40.640.10:FF:000066">
    <property type="entry name" value="Aspartate aminotransferase"/>
    <property type="match status" value="1"/>
</dbReference>
<dbReference type="AlphaFoldDB" id="A0A6I2L7M6"/>
<reference evidence="8 9" key="1">
    <citation type="submission" date="2019-11" db="EMBL/GenBank/DDBJ databases">
        <title>Novel species isolated from a subtropical stream in China.</title>
        <authorList>
            <person name="Lu H."/>
        </authorList>
    </citation>
    <scope>NUCLEOTIDE SEQUENCE [LARGE SCALE GENOMIC DNA]</scope>
    <source>
        <strain evidence="8 9">FT80W</strain>
    </source>
</reference>
<dbReference type="GO" id="GO:0033585">
    <property type="term" value="P:L-phenylalanine biosynthetic process from chorismate via phenylpyruvate"/>
    <property type="evidence" value="ECO:0007669"/>
    <property type="project" value="TreeGrafter"/>
</dbReference>
<evidence type="ECO:0000256" key="2">
    <source>
        <dbReference type="ARBA" id="ARBA00007441"/>
    </source>
</evidence>
<evidence type="ECO:0000313" key="9">
    <source>
        <dbReference type="Proteomes" id="UP000433309"/>
    </source>
</evidence>
<dbReference type="Proteomes" id="UP000433309">
    <property type="component" value="Unassembled WGS sequence"/>
</dbReference>
<evidence type="ECO:0000256" key="1">
    <source>
        <dbReference type="ARBA" id="ARBA00001933"/>
    </source>
</evidence>
<comment type="caution">
    <text evidence="8">The sequence shown here is derived from an EMBL/GenBank/DDBJ whole genome shotgun (WGS) entry which is preliminary data.</text>
</comment>
<dbReference type="PANTHER" id="PTHR11879:SF37">
    <property type="entry name" value="AROMATIC-AMINO-ACID AMINOTRANSFERASE"/>
    <property type="match status" value="1"/>
</dbReference>
<keyword evidence="9" id="KW-1185">Reference proteome</keyword>
<feature type="domain" description="Aminotransferase class I/classII large" evidence="7">
    <location>
        <begin position="27"/>
        <end position="386"/>
    </location>
</feature>
<accession>A0A6I2L7M6</accession>
<keyword evidence="6" id="KW-0663">Pyridoxal phosphate</keyword>
<gene>
    <name evidence="8" type="ORF">GJ699_28005</name>
</gene>
<evidence type="ECO:0000256" key="4">
    <source>
        <dbReference type="ARBA" id="ARBA00022576"/>
    </source>
</evidence>
<dbReference type="Pfam" id="PF00155">
    <property type="entry name" value="Aminotran_1_2"/>
    <property type="match status" value="1"/>
</dbReference>
<dbReference type="GO" id="GO:0042802">
    <property type="term" value="F:identical protein binding"/>
    <property type="evidence" value="ECO:0007669"/>
    <property type="project" value="TreeGrafter"/>
</dbReference>
<dbReference type="InterPro" id="IPR015424">
    <property type="entry name" value="PyrdxlP-dep_Trfase"/>
</dbReference>
<dbReference type="Gene3D" id="3.90.1150.10">
    <property type="entry name" value="Aspartate Aminotransferase, domain 1"/>
    <property type="match status" value="1"/>
</dbReference>
<dbReference type="Gene3D" id="3.40.640.10">
    <property type="entry name" value="Type I PLP-dependent aspartate aminotransferase-like (Major domain)"/>
    <property type="match status" value="1"/>
</dbReference>
<evidence type="ECO:0000256" key="5">
    <source>
        <dbReference type="ARBA" id="ARBA00022679"/>
    </source>
</evidence>
<comment type="subunit">
    <text evidence="3">Homodimer.</text>
</comment>
<dbReference type="PANTHER" id="PTHR11879">
    <property type="entry name" value="ASPARTATE AMINOTRANSFERASE"/>
    <property type="match status" value="1"/>
</dbReference>
<dbReference type="EMBL" id="WKJK01000020">
    <property type="protein sequence ID" value="MRW93843.1"/>
    <property type="molecule type" value="Genomic_DNA"/>
</dbReference>
<dbReference type="PRINTS" id="PR00799">
    <property type="entry name" value="TRANSAMINASE"/>
</dbReference>
<evidence type="ECO:0000313" key="8">
    <source>
        <dbReference type="EMBL" id="MRW93843.1"/>
    </source>
</evidence>
<dbReference type="InterPro" id="IPR015422">
    <property type="entry name" value="PyrdxlP-dep_Trfase_small"/>
</dbReference>
<dbReference type="CDD" id="cd00609">
    <property type="entry name" value="AAT_like"/>
    <property type="match status" value="1"/>
</dbReference>
<dbReference type="GO" id="GO:0004838">
    <property type="term" value="F:L-tyrosine-2-oxoglutarate transaminase activity"/>
    <property type="evidence" value="ECO:0007669"/>
    <property type="project" value="TreeGrafter"/>
</dbReference>
<comment type="similarity">
    <text evidence="2">Belongs to the class-I pyridoxal-phosphate-dependent aminotransferase family.</text>
</comment>
<name>A0A6I2L7M6_9BURK</name>